<dbReference type="InterPro" id="IPR002110">
    <property type="entry name" value="Ankyrin_rpt"/>
</dbReference>
<protein>
    <submittedName>
        <fullName evidence="5">Cyclin-dependent kinase inhibitor 2c</fullName>
    </submittedName>
</protein>
<dbReference type="Gene3D" id="1.25.40.20">
    <property type="entry name" value="Ankyrin repeat-containing domain"/>
    <property type="match status" value="1"/>
</dbReference>
<dbReference type="OrthoDB" id="6359816at2759"/>
<dbReference type="Proteomes" id="UP001149090">
    <property type="component" value="Unassembled WGS sequence"/>
</dbReference>
<evidence type="ECO:0000259" key="4">
    <source>
        <dbReference type="PROSITE" id="PS50097"/>
    </source>
</evidence>
<keyword evidence="2 3" id="KW-0040">ANK repeat</keyword>
<dbReference type="AlphaFoldDB" id="A0A9Q0LEF6"/>
<dbReference type="Gene3D" id="3.30.710.10">
    <property type="entry name" value="Potassium Channel Kv1.1, Chain A"/>
    <property type="match status" value="1"/>
</dbReference>
<evidence type="ECO:0000256" key="1">
    <source>
        <dbReference type="ARBA" id="ARBA00022737"/>
    </source>
</evidence>
<dbReference type="SUPFAM" id="SSF54695">
    <property type="entry name" value="POZ domain"/>
    <property type="match status" value="1"/>
</dbReference>
<feature type="repeat" description="ANK" evidence="3">
    <location>
        <begin position="29"/>
        <end position="66"/>
    </location>
</feature>
<accession>A0A9Q0LEF6</accession>
<dbReference type="InterPro" id="IPR000210">
    <property type="entry name" value="BTB/POZ_dom"/>
</dbReference>
<gene>
    <name evidence="5" type="ORF">M0811_09896</name>
</gene>
<proteinExistence type="predicted"/>
<name>A0A9Q0LEF6_ANAIG</name>
<keyword evidence="6" id="KW-1185">Reference proteome</keyword>
<sequence>MQTFLELLQKEDLDGIKEFFKTHDLNLADRNTPLHYAAMGSNENNNKHRIFELLVSLGADVNYQNNYTPLIYLCGSHLSKQAISFLLEYGTYINLQNGNTALHYACFKKLPLEVIQMLLDFGADPTIQNNRLPQELTTNKEVKSFLECYTTLNQDLKALFERQEFCDLDIKAKNGECKAHSLIMKLRLGDLLEKALKIFQKEPLEHVKIYINFLYSGIISPDGYVAVDQISTEIGIPKFHTFCGRNGILKDLEKLFLDQESKDFEIIFNQESIKVHKLILISRSDLFRGMFLSVKDDSNKVQDYSRKSISTIRHLIRFFYLDDFDSNLPVQVIKEMEDVVDYYQLNKNTSLKYQIELQQNRSKKDKCFIF</sequence>
<evidence type="ECO:0000256" key="3">
    <source>
        <dbReference type="PROSITE-ProRule" id="PRU00023"/>
    </source>
</evidence>
<dbReference type="EMBL" id="JAPDFW010000085">
    <property type="protein sequence ID" value="KAJ5071736.1"/>
    <property type="molecule type" value="Genomic_DNA"/>
</dbReference>
<feature type="repeat" description="ANK" evidence="3">
    <location>
        <begin position="97"/>
        <end position="130"/>
    </location>
</feature>
<dbReference type="InterPro" id="IPR011333">
    <property type="entry name" value="SKP1/BTB/POZ_sf"/>
</dbReference>
<evidence type="ECO:0000313" key="6">
    <source>
        <dbReference type="Proteomes" id="UP001149090"/>
    </source>
</evidence>
<evidence type="ECO:0000256" key="2">
    <source>
        <dbReference type="ARBA" id="ARBA00023043"/>
    </source>
</evidence>
<dbReference type="SMART" id="SM00248">
    <property type="entry name" value="ANK"/>
    <property type="match status" value="3"/>
</dbReference>
<organism evidence="5 6">
    <name type="scientific">Anaeramoeba ignava</name>
    <name type="common">Anaerobic marine amoeba</name>
    <dbReference type="NCBI Taxonomy" id="1746090"/>
    <lineage>
        <taxon>Eukaryota</taxon>
        <taxon>Metamonada</taxon>
        <taxon>Anaeramoebidae</taxon>
        <taxon>Anaeramoeba</taxon>
    </lineage>
</organism>
<dbReference type="PANTHER" id="PTHR24126">
    <property type="entry name" value="ANKYRIN REPEAT, PH AND SEC7 DOMAIN CONTAINING PROTEIN SECG-RELATED"/>
    <property type="match status" value="1"/>
</dbReference>
<dbReference type="CDD" id="cd18186">
    <property type="entry name" value="BTB_POZ_ZBTB_KLHL-like"/>
    <property type="match status" value="1"/>
</dbReference>
<dbReference type="Pfam" id="PF12796">
    <property type="entry name" value="Ank_2"/>
    <property type="match status" value="1"/>
</dbReference>
<dbReference type="PROSITE" id="PS50097">
    <property type="entry name" value="BTB"/>
    <property type="match status" value="1"/>
</dbReference>
<dbReference type="SUPFAM" id="SSF48403">
    <property type="entry name" value="Ankyrin repeat"/>
    <property type="match status" value="1"/>
</dbReference>
<comment type="caution">
    <text evidence="5">The sequence shown here is derived from an EMBL/GenBank/DDBJ whole genome shotgun (WGS) entry which is preliminary data.</text>
</comment>
<dbReference type="PROSITE" id="PS50297">
    <property type="entry name" value="ANK_REP_REGION"/>
    <property type="match status" value="2"/>
</dbReference>
<dbReference type="InterPro" id="IPR036770">
    <property type="entry name" value="Ankyrin_rpt-contain_sf"/>
</dbReference>
<dbReference type="Pfam" id="PF00651">
    <property type="entry name" value="BTB"/>
    <property type="match status" value="1"/>
</dbReference>
<feature type="domain" description="BTB" evidence="4">
    <location>
        <begin position="262"/>
        <end position="328"/>
    </location>
</feature>
<keyword evidence="1" id="KW-0677">Repeat</keyword>
<dbReference type="PROSITE" id="PS50088">
    <property type="entry name" value="ANK_REPEAT"/>
    <property type="match status" value="2"/>
</dbReference>
<evidence type="ECO:0000313" key="5">
    <source>
        <dbReference type="EMBL" id="KAJ5071736.1"/>
    </source>
</evidence>
<reference evidence="5" key="1">
    <citation type="submission" date="2022-10" db="EMBL/GenBank/DDBJ databases">
        <title>Novel sulphate-reducing endosymbionts in the free-living metamonad Anaeramoeba.</title>
        <authorList>
            <person name="Jerlstrom-Hultqvist J."/>
            <person name="Cepicka I."/>
            <person name="Gallot-Lavallee L."/>
            <person name="Salas-Leiva D."/>
            <person name="Curtis B.A."/>
            <person name="Zahonova K."/>
            <person name="Pipaliya S."/>
            <person name="Dacks J."/>
            <person name="Roger A.J."/>
        </authorList>
    </citation>
    <scope>NUCLEOTIDE SEQUENCE</scope>
    <source>
        <strain evidence="5">BMAN</strain>
    </source>
</reference>